<organism evidence="9 10">
    <name type="scientific">Macrostomum lignano</name>
    <dbReference type="NCBI Taxonomy" id="282301"/>
    <lineage>
        <taxon>Eukaryota</taxon>
        <taxon>Metazoa</taxon>
        <taxon>Spiralia</taxon>
        <taxon>Lophotrochozoa</taxon>
        <taxon>Platyhelminthes</taxon>
        <taxon>Rhabditophora</taxon>
        <taxon>Macrostomorpha</taxon>
        <taxon>Macrostomida</taxon>
        <taxon>Macrostomidae</taxon>
        <taxon>Macrostomum</taxon>
    </lineage>
</organism>
<dbReference type="STRING" id="282301.A0A267GJS1"/>
<evidence type="ECO:0000313" key="9">
    <source>
        <dbReference type="EMBL" id="PAA86285.1"/>
    </source>
</evidence>
<evidence type="ECO:0000256" key="3">
    <source>
        <dbReference type="ARBA" id="ARBA00022692"/>
    </source>
</evidence>
<keyword evidence="10" id="KW-1185">Reference proteome</keyword>
<name>A0A267GJS1_9PLAT</name>
<evidence type="ECO:0000256" key="4">
    <source>
        <dbReference type="ARBA" id="ARBA00022989"/>
    </source>
</evidence>
<feature type="transmembrane region" description="Helical" evidence="7">
    <location>
        <begin position="135"/>
        <end position="157"/>
    </location>
</feature>
<dbReference type="InterPro" id="IPR039859">
    <property type="entry name" value="PFA4/ZDH16/20/ERF2-like"/>
</dbReference>
<comment type="domain">
    <text evidence="7">The DHHC domain is required for palmitoyltransferase activity.</text>
</comment>
<keyword evidence="6 7" id="KW-0012">Acyltransferase</keyword>
<dbReference type="OrthoDB" id="302728at2759"/>
<feature type="non-terminal residue" evidence="9">
    <location>
        <position position="1"/>
    </location>
</feature>
<comment type="catalytic activity">
    <reaction evidence="7">
        <text>L-cysteinyl-[protein] + hexadecanoyl-CoA = S-hexadecanoyl-L-cysteinyl-[protein] + CoA</text>
        <dbReference type="Rhea" id="RHEA:36683"/>
        <dbReference type="Rhea" id="RHEA-COMP:10131"/>
        <dbReference type="Rhea" id="RHEA-COMP:11032"/>
        <dbReference type="ChEBI" id="CHEBI:29950"/>
        <dbReference type="ChEBI" id="CHEBI:57287"/>
        <dbReference type="ChEBI" id="CHEBI:57379"/>
        <dbReference type="ChEBI" id="CHEBI:74151"/>
        <dbReference type="EC" id="2.3.1.225"/>
    </reaction>
</comment>
<keyword evidence="4 7" id="KW-1133">Transmembrane helix</keyword>
<comment type="similarity">
    <text evidence="7">Belongs to the DHHC palmitoyltransferase family.</text>
</comment>
<comment type="caution">
    <text evidence="9">The sequence shown here is derived from an EMBL/GenBank/DDBJ whole genome shotgun (WGS) entry which is preliminary data.</text>
</comment>
<evidence type="ECO:0000256" key="5">
    <source>
        <dbReference type="ARBA" id="ARBA00023136"/>
    </source>
</evidence>
<evidence type="ECO:0000256" key="7">
    <source>
        <dbReference type="RuleBase" id="RU079119"/>
    </source>
</evidence>
<keyword evidence="5 7" id="KW-0472">Membrane</keyword>
<evidence type="ECO:0000256" key="2">
    <source>
        <dbReference type="ARBA" id="ARBA00022679"/>
    </source>
</evidence>
<dbReference type="PANTHER" id="PTHR12246">
    <property type="entry name" value="PALMITOYLTRANSFERASE ZDHHC16"/>
    <property type="match status" value="1"/>
</dbReference>
<evidence type="ECO:0000256" key="1">
    <source>
        <dbReference type="ARBA" id="ARBA00004141"/>
    </source>
</evidence>
<feature type="transmembrane region" description="Helical" evidence="7">
    <location>
        <begin position="187"/>
        <end position="210"/>
    </location>
</feature>
<comment type="subcellular location">
    <subcellularLocation>
        <location evidence="1">Membrane</location>
        <topology evidence="1">Multi-pass membrane protein</topology>
    </subcellularLocation>
</comment>
<dbReference type="AlphaFoldDB" id="A0A267GJS1"/>
<feature type="transmembrane region" description="Helical" evidence="7">
    <location>
        <begin position="12"/>
        <end position="36"/>
    </location>
</feature>
<evidence type="ECO:0000256" key="6">
    <source>
        <dbReference type="ARBA" id="ARBA00023315"/>
    </source>
</evidence>
<feature type="transmembrane region" description="Helical" evidence="7">
    <location>
        <begin position="48"/>
        <end position="67"/>
    </location>
</feature>
<evidence type="ECO:0000313" key="10">
    <source>
        <dbReference type="Proteomes" id="UP000215902"/>
    </source>
</evidence>
<feature type="domain" description="Palmitoyltransferase DHHC" evidence="8">
    <location>
        <begin position="91"/>
        <end position="228"/>
    </location>
</feature>
<keyword evidence="3 7" id="KW-0812">Transmembrane</keyword>
<proteinExistence type="inferred from homology"/>
<dbReference type="Proteomes" id="UP000215902">
    <property type="component" value="Unassembled WGS sequence"/>
</dbReference>
<dbReference type="InterPro" id="IPR001594">
    <property type="entry name" value="Palmitoyltrfase_DHHC"/>
</dbReference>
<sequence>EPTRMKISLRQCIELASCVFAIFSIPYMCLLQLLHILPHYHNTSEPVYWLHVIAGVFLLINVCANFYKLYSIDASMRGRLVESSEIGPAWRFCHACECHCPPRSYHCDVCNICVLKRDHHCLFAVNCVGLANQRYYLLTVVYFAIAAIYAAVFNWRFVLDAHEGLSLKSAFQLTVPFMSMMFGVSSLYQFCLAITQIICIFGGGLLWLLFGLHLRLLLVNQTVHERAKMICDYNMGWRQNVMQVFGPRYLLAFVWPFTVSRLPLDGFKFPIAGGGEAPRKTL</sequence>
<protein>
    <recommendedName>
        <fullName evidence="7">Palmitoyltransferase</fullName>
        <ecNumber evidence="7">2.3.1.225</ecNumber>
    </recommendedName>
</protein>
<keyword evidence="2 7" id="KW-0808">Transferase</keyword>
<dbReference type="Pfam" id="PF01529">
    <property type="entry name" value="DHHC"/>
    <property type="match status" value="1"/>
</dbReference>
<reference evidence="9 10" key="1">
    <citation type="submission" date="2017-06" db="EMBL/GenBank/DDBJ databases">
        <title>A platform for efficient transgenesis in Macrostomum lignano, a flatworm model organism for stem cell research.</title>
        <authorList>
            <person name="Berezikov E."/>
        </authorList>
    </citation>
    <scope>NUCLEOTIDE SEQUENCE [LARGE SCALE GENOMIC DNA]</scope>
    <source>
        <strain evidence="9">DV1</strain>
        <tissue evidence="9">Whole organism</tissue>
    </source>
</reference>
<dbReference type="EMBL" id="NIVC01000286">
    <property type="protein sequence ID" value="PAA86285.1"/>
    <property type="molecule type" value="Genomic_DNA"/>
</dbReference>
<accession>A0A267GJS1</accession>
<evidence type="ECO:0000259" key="8">
    <source>
        <dbReference type="Pfam" id="PF01529"/>
    </source>
</evidence>
<gene>
    <name evidence="9" type="ORF">BOX15_Mlig000515g2</name>
</gene>
<dbReference type="GO" id="GO:0019706">
    <property type="term" value="F:protein-cysteine S-palmitoyltransferase activity"/>
    <property type="evidence" value="ECO:0007669"/>
    <property type="project" value="UniProtKB-EC"/>
</dbReference>
<dbReference type="EC" id="2.3.1.225" evidence="7"/>
<dbReference type="GO" id="GO:0016020">
    <property type="term" value="C:membrane"/>
    <property type="evidence" value="ECO:0007669"/>
    <property type="project" value="UniProtKB-SubCell"/>
</dbReference>
<dbReference type="PROSITE" id="PS50216">
    <property type="entry name" value="DHHC"/>
    <property type="match status" value="1"/>
</dbReference>